<dbReference type="Pfam" id="PF00561">
    <property type="entry name" value="Abhydrolase_1"/>
    <property type="match status" value="1"/>
</dbReference>
<dbReference type="RefSeq" id="XP_004991037.1">
    <property type="nucleotide sequence ID" value="XM_004990980.1"/>
</dbReference>
<dbReference type="FunCoup" id="F2UHR6">
    <property type="interactions" value="584"/>
</dbReference>
<evidence type="ECO:0000256" key="1">
    <source>
        <dbReference type="ARBA" id="ARBA00008645"/>
    </source>
</evidence>
<feature type="domain" description="AB hydrolase-1" evidence="4">
    <location>
        <begin position="92"/>
        <end position="329"/>
    </location>
</feature>
<dbReference type="GeneID" id="16071599"/>
<dbReference type="EMBL" id="GL832975">
    <property type="protein sequence ID" value="EGD76665.1"/>
    <property type="molecule type" value="Genomic_DNA"/>
</dbReference>
<keyword evidence="2 5" id="KW-0378">Hydrolase</keyword>
<evidence type="ECO:0000256" key="3">
    <source>
        <dbReference type="SAM" id="SignalP"/>
    </source>
</evidence>
<dbReference type="Gene3D" id="3.40.50.1820">
    <property type="entry name" value="alpha/beta hydrolase"/>
    <property type="match status" value="1"/>
</dbReference>
<organism evidence="6">
    <name type="scientific">Salpingoeca rosetta (strain ATCC 50818 / BSB-021)</name>
    <dbReference type="NCBI Taxonomy" id="946362"/>
    <lineage>
        <taxon>Eukaryota</taxon>
        <taxon>Choanoflagellata</taxon>
        <taxon>Craspedida</taxon>
        <taxon>Salpingoecidae</taxon>
        <taxon>Salpingoeca</taxon>
    </lineage>
</organism>
<evidence type="ECO:0000313" key="5">
    <source>
        <dbReference type="EMBL" id="EGD76665.1"/>
    </source>
</evidence>
<dbReference type="OrthoDB" id="8119704at2759"/>
<dbReference type="Proteomes" id="UP000007799">
    <property type="component" value="Unassembled WGS sequence"/>
</dbReference>
<dbReference type="PANTHER" id="PTHR46118">
    <property type="entry name" value="PROTEIN ABHD11"/>
    <property type="match status" value="1"/>
</dbReference>
<dbReference type="OMA" id="FLGMSDN"/>
<dbReference type="InterPro" id="IPR000073">
    <property type="entry name" value="AB_hydrolase_1"/>
</dbReference>
<dbReference type="GO" id="GO:0052689">
    <property type="term" value="F:carboxylic ester hydrolase activity"/>
    <property type="evidence" value="ECO:0007669"/>
    <property type="project" value="TreeGrafter"/>
</dbReference>
<comment type="similarity">
    <text evidence="1">Belongs to the AB hydrolase superfamily.</text>
</comment>
<keyword evidence="6" id="KW-1185">Reference proteome</keyword>
<evidence type="ECO:0000259" key="4">
    <source>
        <dbReference type="Pfam" id="PF00561"/>
    </source>
</evidence>
<proteinExistence type="inferred from homology"/>
<feature type="signal peptide" evidence="3">
    <location>
        <begin position="1"/>
        <end position="20"/>
    </location>
</feature>
<gene>
    <name evidence="5" type="ORF">PTSG_08015</name>
</gene>
<sequence length="349" mass="37715">MNASSLWCRLLPSLSSVVQQAQQCVGRSGAAGSRLAPLVVSTSRLSSSSSEPKNNNGDVLTLAHSVVQPSSGSAWATKQTEPVSKDASSSAPIVFLHGLFGSQLNFRTIGRMVADHTHRPVVLLDLRNHGRSPHAPTMSYEQMAGDVAHTLREGLGVSRASLVGHSMGGKTAMMTALLHPDLVQDLVVVDIAPVTYPLMRDTMRVAQAMKQVPLASGHIRTRQDADAALKDNVTDPIVRRFVLTNFVQGKAPTPPTWRVNLDAILHEMHNLSGFPLLPGDAACADLRTLFLHGSRSNYVLDVHEEPIHAFFPRAERTALDAGHWVHAEKQAEFVRTVVGFLSHTPAPKA</sequence>
<dbReference type="PRINTS" id="PR00111">
    <property type="entry name" value="ABHYDROLASE"/>
</dbReference>
<dbReference type="STRING" id="946362.F2UHR6"/>
<dbReference type="KEGG" id="sre:PTSG_08015"/>
<dbReference type="AlphaFoldDB" id="F2UHR6"/>
<dbReference type="GO" id="GO:0005739">
    <property type="term" value="C:mitochondrion"/>
    <property type="evidence" value="ECO:0007669"/>
    <property type="project" value="TreeGrafter"/>
</dbReference>
<protein>
    <submittedName>
        <fullName evidence="5">Alpha/beta hydrolase</fullName>
    </submittedName>
</protein>
<name>F2UHR6_SALR5</name>
<evidence type="ECO:0000313" key="6">
    <source>
        <dbReference type="Proteomes" id="UP000007799"/>
    </source>
</evidence>
<accession>F2UHR6</accession>
<dbReference type="SUPFAM" id="SSF53474">
    <property type="entry name" value="alpha/beta-Hydrolases"/>
    <property type="match status" value="1"/>
</dbReference>
<reference evidence="5" key="1">
    <citation type="submission" date="2009-08" db="EMBL/GenBank/DDBJ databases">
        <title>Annotation of Salpingoeca rosetta.</title>
        <authorList>
            <consortium name="The Broad Institute Genome Sequencing Platform"/>
            <person name="Russ C."/>
            <person name="Cuomo C."/>
            <person name="Burger G."/>
            <person name="Gray M.W."/>
            <person name="Holland P.W.H."/>
            <person name="King N."/>
            <person name="Lang F.B.F."/>
            <person name="Roger A.J."/>
            <person name="Ruiz-Trillo I."/>
            <person name="Young S.K."/>
            <person name="Zeng Q."/>
            <person name="Gargeya S."/>
            <person name="Alvarado L."/>
            <person name="Berlin A."/>
            <person name="Chapman S.B."/>
            <person name="Chen Z."/>
            <person name="Freedman E."/>
            <person name="Gellesch M."/>
            <person name="Goldberg J."/>
            <person name="Griggs A."/>
            <person name="Gujja S."/>
            <person name="Heilman E."/>
            <person name="Heiman D."/>
            <person name="Howarth C."/>
            <person name="Mehta T."/>
            <person name="Neiman D."/>
            <person name="Pearson M."/>
            <person name="Roberts A."/>
            <person name="Saif S."/>
            <person name="Shea T."/>
            <person name="Shenoy N."/>
            <person name="Sisk P."/>
            <person name="Stolte C."/>
            <person name="Sykes S."/>
            <person name="White J."/>
            <person name="Yandava C."/>
            <person name="Haas B."/>
            <person name="Nusbaum C."/>
            <person name="Birren B."/>
        </authorList>
    </citation>
    <scope>NUCLEOTIDE SEQUENCE [LARGE SCALE GENOMIC DNA]</scope>
    <source>
        <strain evidence="5">ATCC 50818</strain>
    </source>
</reference>
<dbReference type="InParanoid" id="F2UHR6"/>
<dbReference type="InterPro" id="IPR029058">
    <property type="entry name" value="AB_hydrolase_fold"/>
</dbReference>
<dbReference type="eggNOG" id="KOG2382">
    <property type="taxonomic scope" value="Eukaryota"/>
</dbReference>
<feature type="chain" id="PRO_5003287686" evidence="3">
    <location>
        <begin position="21"/>
        <end position="349"/>
    </location>
</feature>
<evidence type="ECO:0000256" key="2">
    <source>
        <dbReference type="ARBA" id="ARBA00022801"/>
    </source>
</evidence>
<keyword evidence="3" id="KW-0732">Signal</keyword>
<dbReference type="PANTHER" id="PTHR46118:SF4">
    <property type="entry name" value="PROTEIN ABHD11"/>
    <property type="match status" value="1"/>
</dbReference>